<accession>A0A7X0JVM5</accession>
<keyword evidence="2 5" id="KW-0238">DNA-binding</keyword>
<organism evidence="5 6">
    <name type="scientific">Pseudoteredinibacter isoporae</name>
    <dbReference type="NCBI Taxonomy" id="570281"/>
    <lineage>
        <taxon>Bacteria</taxon>
        <taxon>Pseudomonadati</taxon>
        <taxon>Pseudomonadota</taxon>
        <taxon>Gammaproteobacteria</taxon>
        <taxon>Cellvibrionales</taxon>
        <taxon>Cellvibrionaceae</taxon>
        <taxon>Pseudoteredinibacter</taxon>
    </lineage>
</organism>
<dbReference type="PANTHER" id="PTHR47894:SF1">
    <property type="entry name" value="HTH-TYPE TRANSCRIPTIONAL REGULATOR VQSM"/>
    <property type="match status" value="1"/>
</dbReference>
<proteinExistence type="predicted"/>
<sequence length="342" mass="38953">MSSHRIAANDLLSLMAKTIEAGASVANILEQLELPSNLLEEPEHLVDMGDAWRIMLASQNAVHEESHLISSRPLRRGSTRLVFSSLQQCETLEEGLQSLAENYNIIHGGQFNFVRKQGRSLSYCVDDSEFHYQTQAIPLAIEFALISIHCTLSYLCKQALTLKRVCSKREQLPKHNHHLNIFRAPLKLQHAHYELAYDIEQARLPLLHEPKEDISANLYRHYEYFLSLSEANTEPSFVQICQEKINLASAKHVLVSQDWIASELNISVATLRRRLNEQGSNFRQLLDSSNSALACQYLQAGLGISDTAVRLGYSDERSFKRAFKRWHELSPAAYIKQFSHLK</sequence>
<dbReference type="Pfam" id="PF12625">
    <property type="entry name" value="Arabinose_bd"/>
    <property type="match status" value="1"/>
</dbReference>
<evidence type="ECO:0000313" key="6">
    <source>
        <dbReference type="Proteomes" id="UP000528457"/>
    </source>
</evidence>
<dbReference type="InterPro" id="IPR032687">
    <property type="entry name" value="AraC-type_N"/>
</dbReference>
<evidence type="ECO:0000259" key="4">
    <source>
        <dbReference type="PROSITE" id="PS01124"/>
    </source>
</evidence>
<dbReference type="AlphaFoldDB" id="A0A7X0JVM5"/>
<comment type="caution">
    <text evidence="5">The sequence shown here is derived from an EMBL/GenBank/DDBJ whole genome shotgun (WGS) entry which is preliminary data.</text>
</comment>
<evidence type="ECO:0000256" key="1">
    <source>
        <dbReference type="ARBA" id="ARBA00023015"/>
    </source>
</evidence>
<dbReference type="InterPro" id="IPR018060">
    <property type="entry name" value="HTH_AraC"/>
</dbReference>
<dbReference type="SUPFAM" id="SSF46689">
    <property type="entry name" value="Homeodomain-like"/>
    <property type="match status" value="1"/>
</dbReference>
<gene>
    <name evidence="5" type="ORF">HNR48_003314</name>
</gene>
<evidence type="ECO:0000256" key="3">
    <source>
        <dbReference type="ARBA" id="ARBA00023163"/>
    </source>
</evidence>
<dbReference type="Gene3D" id="1.10.10.60">
    <property type="entry name" value="Homeodomain-like"/>
    <property type="match status" value="1"/>
</dbReference>
<name>A0A7X0JVM5_9GAMM</name>
<dbReference type="GO" id="GO:0000976">
    <property type="term" value="F:transcription cis-regulatory region binding"/>
    <property type="evidence" value="ECO:0007669"/>
    <property type="project" value="TreeGrafter"/>
</dbReference>
<dbReference type="GO" id="GO:0003700">
    <property type="term" value="F:DNA-binding transcription factor activity"/>
    <property type="evidence" value="ECO:0007669"/>
    <property type="project" value="InterPro"/>
</dbReference>
<dbReference type="Pfam" id="PF12833">
    <property type="entry name" value="HTH_18"/>
    <property type="match status" value="1"/>
</dbReference>
<protein>
    <submittedName>
        <fullName evidence="5">AraC-like DNA-binding protein</fullName>
    </submittedName>
</protein>
<feature type="domain" description="HTH araC/xylS-type" evidence="4">
    <location>
        <begin position="260"/>
        <end position="337"/>
    </location>
</feature>
<reference evidence="5 6" key="1">
    <citation type="submission" date="2020-08" db="EMBL/GenBank/DDBJ databases">
        <title>Genomic Encyclopedia of Type Strains, Phase IV (KMG-IV): sequencing the most valuable type-strain genomes for metagenomic binning, comparative biology and taxonomic classification.</title>
        <authorList>
            <person name="Goeker M."/>
        </authorList>
    </citation>
    <scope>NUCLEOTIDE SEQUENCE [LARGE SCALE GENOMIC DNA]</scope>
    <source>
        <strain evidence="5 6">DSM 22368</strain>
    </source>
</reference>
<keyword evidence="1" id="KW-0805">Transcription regulation</keyword>
<dbReference type="InParanoid" id="A0A7X0JVM5"/>
<evidence type="ECO:0000256" key="2">
    <source>
        <dbReference type="ARBA" id="ARBA00023125"/>
    </source>
</evidence>
<dbReference type="PROSITE" id="PS01124">
    <property type="entry name" value="HTH_ARAC_FAMILY_2"/>
    <property type="match status" value="1"/>
</dbReference>
<dbReference type="PANTHER" id="PTHR47894">
    <property type="entry name" value="HTH-TYPE TRANSCRIPTIONAL REGULATOR GADX"/>
    <property type="match status" value="1"/>
</dbReference>
<dbReference type="SMART" id="SM00342">
    <property type="entry name" value="HTH_ARAC"/>
    <property type="match status" value="1"/>
</dbReference>
<dbReference type="EMBL" id="JACHHT010000003">
    <property type="protein sequence ID" value="MBB6523012.1"/>
    <property type="molecule type" value="Genomic_DNA"/>
</dbReference>
<dbReference type="GO" id="GO:0005829">
    <property type="term" value="C:cytosol"/>
    <property type="evidence" value="ECO:0007669"/>
    <property type="project" value="TreeGrafter"/>
</dbReference>
<dbReference type="Proteomes" id="UP000528457">
    <property type="component" value="Unassembled WGS sequence"/>
</dbReference>
<keyword evidence="3" id="KW-0804">Transcription</keyword>
<keyword evidence="6" id="KW-1185">Reference proteome</keyword>
<evidence type="ECO:0000313" key="5">
    <source>
        <dbReference type="EMBL" id="MBB6523012.1"/>
    </source>
</evidence>
<dbReference type="RefSeq" id="WP_166844006.1">
    <property type="nucleotide sequence ID" value="NZ_JAAONY010000003.1"/>
</dbReference>
<dbReference type="InterPro" id="IPR009057">
    <property type="entry name" value="Homeodomain-like_sf"/>
</dbReference>